<dbReference type="EMBL" id="JI165777">
    <property type="protein sequence ID" value="ADY41306.1"/>
    <property type="molecule type" value="mRNA"/>
</dbReference>
<evidence type="ECO:0000256" key="3">
    <source>
        <dbReference type="ARBA" id="ARBA00022737"/>
    </source>
</evidence>
<dbReference type="InterPro" id="IPR002126">
    <property type="entry name" value="Cadherin-like_dom"/>
</dbReference>
<dbReference type="GO" id="GO:0045211">
    <property type="term" value="C:postsynaptic membrane"/>
    <property type="evidence" value="ECO:0007669"/>
    <property type="project" value="TreeGrafter"/>
</dbReference>
<feature type="domain" description="Cadherin" evidence="17">
    <location>
        <begin position="141"/>
        <end position="255"/>
    </location>
</feature>
<dbReference type="PANTHER" id="PTHR14139:SF2">
    <property type="entry name" value="CALSYNTENIN-1"/>
    <property type="match status" value="1"/>
</dbReference>
<evidence type="ECO:0000256" key="16">
    <source>
        <dbReference type="SAM" id="SignalP"/>
    </source>
</evidence>
<keyword evidence="8 15" id="KW-0472">Membrane</keyword>
<feature type="region of interest" description="Disordered" evidence="14">
    <location>
        <begin position="853"/>
        <end position="938"/>
    </location>
</feature>
<keyword evidence="3" id="KW-0677">Repeat</keyword>
<feature type="compositionally biased region" description="Acidic residues" evidence="14">
    <location>
        <begin position="889"/>
        <end position="916"/>
    </location>
</feature>
<dbReference type="GO" id="GO:0009986">
    <property type="term" value="C:cell surface"/>
    <property type="evidence" value="ECO:0007669"/>
    <property type="project" value="TreeGrafter"/>
</dbReference>
<dbReference type="PROSITE" id="PS50268">
    <property type="entry name" value="CADHERIN_2"/>
    <property type="match status" value="2"/>
</dbReference>
<dbReference type="PRINTS" id="PR00205">
    <property type="entry name" value="CADHERIN"/>
</dbReference>
<dbReference type="GO" id="GO:0007156">
    <property type="term" value="P:homophilic cell adhesion via plasma membrane adhesion molecules"/>
    <property type="evidence" value="ECO:0007669"/>
    <property type="project" value="InterPro"/>
</dbReference>
<dbReference type="GO" id="GO:0005509">
    <property type="term" value="F:calcium ion binding"/>
    <property type="evidence" value="ECO:0007669"/>
    <property type="project" value="UniProtKB-UniRule"/>
</dbReference>
<evidence type="ECO:0000256" key="13">
    <source>
        <dbReference type="PROSITE-ProRule" id="PRU00043"/>
    </source>
</evidence>
<keyword evidence="1 15" id="KW-0812">Transmembrane</keyword>
<evidence type="ECO:0000256" key="10">
    <source>
        <dbReference type="ARBA" id="ARBA00034103"/>
    </source>
</evidence>
<dbReference type="GO" id="GO:0050806">
    <property type="term" value="P:positive regulation of synaptic transmission"/>
    <property type="evidence" value="ECO:0007669"/>
    <property type="project" value="TreeGrafter"/>
</dbReference>
<feature type="chain" id="PRO_5003265157" evidence="16">
    <location>
        <begin position="19"/>
        <end position="950"/>
    </location>
</feature>
<keyword evidence="7" id="KW-0770">Synapse</keyword>
<proteinExistence type="evidence at transcript level"/>
<evidence type="ECO:0000313" key="18">
    <source>
        <dbReference type="EMBL" id="ADY41306.1"/>
    </source>
</evidence>
<dbReference type="SUPFAM" id="SSF49313">
    <property type="entry name" value="Cadherin-like"/>
    <property type="match status" value="1"/>
</dbReference>
<dbReference type="Pfam" id="PF19699">
    <property type="entry name" value="CLSTN_C"/>
    <property type="match status" value="1"/>
</dbReference>
<evidence type="ECO:0000256" key="11">
    <source>
        <dbReference type="ARBA" id="ARBA00035015"/>
    </source>
</evidence>
<dbReference type="SMART" id="SM00112">
    <property type="entry name" value="CA"/>
    <property type="match status" value="2"/>
</dbReference>
<comment type="subcellular location">
    <subcellularLocation>
        <location evidence="12">Endomembrane system</location>
        <topology evidence="12">Single-pass type I membrane protein</topology>
    </subcellularLocation>
    <subcellularLocation>
        <location evidence="10">Synapse</location>
    </subcellularLocation>
</comment>
<evidence type="ECO:0000256" key="15">
    <source>
        <dbReference type="SAM" id="Phobius"/>
    </source>
</evidence>
<dbReference type="SUPFAM" id="SSF49899">
    <property type="entry name" value="Concanavalin A-like lectins/glucanases"/>
    <property type="match status" value="1"/>
</dbReference>
<dbReference type="InterPro" id="IPR013320">
    <property type="entry name" value="ConA-like_dom_sf"/>
</dbReference>
<sequence length="950" mass="105674">MMGPVPLMVVFIVALAIATRHHRAPIIDLGGADELVGSLREDRTIVSIVPELSVVPETGPVCRYEITSDSPSQEIPFVAEVTDEQRGRGEIRVKEGMHLDCSSPQYRFNLVAVRCNDQVKSESIPLRISIRDTNDHAPEFAQPWYTFDIDEGKIYPEIARLQANDKDCGHPYGQICRYEITNALDGFPFAIDDQGVLRNTEPLNYTQAKSYILTIVAHDCGMRQSKSTLVTVNVREACVDGVQGVLERVSYTPGVGARKLAPDAHIVTCAASNACTVKSVESIVTLKSDHIAQGCDRDDVFSAKTQTRCGIDAETVSLLPATAEVQEDNNVTGEKYAFDGKSNAVIVPPETVKRLVPTKFTLSFSMKHAKGTKDEQNNKQNILCESDESNMNRHHFAVYTRHCKLEMLMRRESDAEPAFRAAEWRWSIPEVCDDNWHTYSILFASVDQVDLYIDGKKFIASSENPEILDDWPLHRTKQVKTRLVVGACWHGRSQSISQFFKGHLSSMLYLPGKVEQHQALLCAHQCKEQLQFTAIDQLVPGEEAIFDKDSSMLTLRANTAEDLSLLLQKVVYVNSMETPTPGHRGFDINTSVRCADGKLLSLTPAKGYVFVQKEVDPVLSISGVSVVNSDQHLVKTGAPMLPDIKITVTQNVNDEDIDKTSESMLDWCKVHLKPSRDMDLEYFSSPASLIAALHIDFEHDKQGILLKGKEKAKGYREILSKIHYFNTRADSYSKRIYTVQCAMDGGRILSNELLVTMNIDTPVIASTENAESVFSDVDHQVEPSFDQVGGNRLQNILEMDLPRPKALLSHHGYDVGQGAIAGGAVAVIVVICVGFLLVLLVIGVLKMRDTPLPRRRRARKSQEGTMEWDDSGMNITVNPLEDAGKTGEFSDDDDSSDGGESYREEDELTEDEEEEAEHVLPHVQNNGRQNSTGLEWDDTTLANVSRTYRV</sequence>
<dbReference type="PROSITE" id="PS00232">
    <property type="entry name" value="CADHERIN_1"/>
    <property type="match status" value="1"/>
</dbReference>
<evidence type="ECO:0000256" key="4">
    <source>
        <dbReference type="ARBA" id="ARBA00022837"/>
    </source>
</evidence>
<dbReference type="PANTHER" id="PTHR14139">
    <property type="entry name" value="CALSYNTENIN"/>
    <property type="match status" value="1"/>
</dbReference>
<evidence type="ECO:0000256" key="9">
    <source>
        <dbReference type="ARBA" id="ARBA00023180"/>
    </source>
</evidence>
<comment type="similarity">
    <text evidence="11">Belongs to the calsyntenin family.</text>
</comment>
<evidence type="ECO:0000256" key="6">
    <source>
        <dbReference type="ARBA" id="ARBA00022989"/>
    </source>
</evidence>
<evidence type="ECO:0000256" key="2">
    <source>
        <dbReference type="ARBA" id="ARBA00022729"/>
    </source>
</evidence>
<dbReference type="InterPro" id="IPR015919">
    <property type="entry name" value="Cadherin-like_sf"/>
</dbReference>
<keyword evidence="2 16" id="KW-0732">Signal</keyword>
<evidence type="ECO:0000259" key="17">
    <source>
        <dbReference type="PROSITE" id="PS50268"/>
    </source>
</evidence>
<name>F1KTV2_ASCSU</name>
<evidence type="ECO:0000256" key="7">
    <source>
        <dbReference type="ARBA" id="ARBA00023018"/>
    </source>
</evidence>
<dbReference type="FunFam" id="2.60.120.200:FF:000260">
    <property type="entry name" value="CAlSYntenin/Alcadein homolog"/>
    <property type="match status" value="1"/>
</dbReference>
<feature type="signal peptide" evidence="16">
    <location>
        <begin position="1"/>
        <end position="18"/>
    </location>
</feature>
<evidence type="ECO:0000256" key="14">
    <source>
        <dbReference type="SAM" id="MobiDB-lite"/>
    </source>
</evidence>
<organism evidence="18">
    <name type="scientific">Ascaris suum</name>
    <name type="common">Pig roundworm</name>
    <name type="synonym">Ascaris lumbricoides</name>
    <dbReference type="NCBI Taxonomy" id="6253"/>
    <lineage>
        <taxon>Eukaryota</taxon>
        <taxon>Metazoa</taxon>
        <taxon>Ecdysozoa</taxon>
        <taxon>Nematoda</taxon>
        <taxon>Chromadorea</taxon>
        <taxon>Rhabditida</taxon>
        <taxon>Spirurina</taxon>
        <taxon>Ascaridomorpha</taxon>
        <taxon>Ascaridoidea</taxon>
        <taxon>Ascarididae</taxon>
        <taxon>Ascaris</taxon>
    </lineage>
</organism>
<dbReference type="Pfam" id="PF00028">
    <property type="entry name" value="Cadherin"/>
    <property type="match status" value="1"/>
</dbReference>
<dbReference type="Gene3D" id="2.60.120.200">
    <property type="match status" value="1"/>
</dbReference>
<feature type="domain" description="Cadherin" evidence="17">
    <location>
        <begin position="63"/>
        <end position="140"/>
    </location>
</feature>
<reference evidence="18" key="1">
    <citation type="journal article" date="2011" name="Genome Res.">
        <title>Deep small RNA sequencing from the nematode Ascaris reveals conservation, functional diversification, and novel developmental profiles.</title>
        <authorList>
            <person name="Wang J."/>
            <person name="Czech B."/>
            <person name="Crunk A."/>
            <person name="Wallace A."/>
            <person name="Mitreva M."/>
            <person name="Hannon G.J."/>
            <person name="Davis R.E."/>
        </authorList>
    </citation>
    <scope>NUCLEOTIDE SEQUENCE</scope>
</reference>
<feature type="compositionally biased region" description="Polar residues" evidence="14">
    <location>
        <begin position="923"/>
        <end position="933"/>
    </location>
</feature>
<keyword evidence="5" id="KW-0130">Cell adhesion</keyword>
<dbReference type="GO" id="GO:0012505">
    <property type="term" value="C:endomembrane system"/>
    <property type="evidence" value="ECO:0007669"/>
    <property type="project" value="UniProtKB-SubCell"/>
</dbReference>
<dbReference type="GO" id="GO:0051965">
    <property type="term" value="P:positive regulation of synapse assembly"/>
    <property type="evidence" value="ECO:0007669"/>
    <property type="project" value="TreeGrafter"/>
</dbReference>
<dbReference type="InterPro" id="IPR045588">
    <property type="entry name" value="CLSTN_C"/>
</dbReference>
<evidence type="ECO:0000256" key="1">
    <source>
        <dbReference type="ARBA" id="ARBA00022692"/>
    </source>
</evidence>
<keyword evidence="9" id="KW-0325">Glycoprotein</keyword>
<dbReference type="FunFam" id="2.60.40.60:FF:000352">
    <property type="entry name" value="CAlSYntenin/Alcadein homolog"/>
    <property type="match status" value="1"/>
</dbReference>
<dbReference type="Gene3D" id="2.60.40.60">
    <property type="entry name" value="Cadherins"/>
    <property type="match status" value="2"/>
</dbReference>
<evidence type="ECO:0000256" key="5">
    <source>
        <dbReference type="ARBA" id="ARBA00022889"/>
    </source>
</evidence>
<keyword evidence="4 13" id="KW-0106">Calcium</keyword>
<dbReference type="InterPro" id="IPR020894">
    <property type="entry name" value="Cadherin_CS"/>
</dbReference>
<dbReference type="AlphaFoldDB" id="F1KTV2"/>
<keyword evidence="6 15" id="KW-1133">Transmembrane helix</keyword>
<protein>
    <submittedName>
        <fullName evidence="18">Calsyntenin-2</fullName>
    </submittedName>
</protein>
<evidence type="ECO:0000256" key="8">
    <source>
        <dbReference type="ARBA" id="ARBA00023136"/>
    </source>
</evidence>
<feature type="transmembrane region" description="Helical" evidence="15">
    <location>
        <begin position="819"/>
        <end position="845"/>
    </location>
</feature>
<dbReference type="CDD" id="cd11304">
    <property type="entry name" value="Cadherin_repeat"/>
    <property type="match status" value="1"/>
</dbReference>
<evidence type="ECO:0000256" key="12">
    <source>
        <dbReference type="ARBA" id="ARBA00046288"/>
    </source>
</evidence>
<accession>F1KTV2</accession>